<proteinExistence type="predicted"/>
<dbReference type="AlphaFoldDB" id="A0A0C9SSQ7"/>
<feature type="region of interest" description="Disordered" evidence="1">
    <location>
        <begin position="172"/>
        <end position="195"/>
    </location>
</feature>
<feature type="compositionally biased region" description="Polar residues" evidence="1">
    <location>
        <begin position="183"/>
        <end position="195"/>
    </location>
</feature>
<reference evidence="2 3" key="1">
    <citation type="submission" date="2014-06" db="EMBL/GenBank/DDBJ databases">
        <authorList>
            <consortium name="DOE Joint Genome Institute"/>
            <person name="Kuo A."/>
            <person name="Kohler A."/>
            <person name="Nagy L.G."/>
            <person name="Floudas D."/>
            <person name="Copeland A."/>
            <person name="Barry K.W."/>
            <person name="Cichocki N."/>
            <person name="Veneault-Fourrey C."/>
            <person name="LaButti K."/>
            <person name="Lindquist E.A."/>
            <person name="Lipzen A."/>
            <person name="Lundell T."/>
            <person name="Morin E."/>
            <person name="Murat C."/>
            <person name="Sun H."/>
            <person name="Tunlid A."/>
            <person name="Henrissat B."/>
            <person name="Grigoriev I.V."/>
            <person name="Hibbett D.S."/>
            <person name="Martin F."/>
            <person name="Nordberg H.P."/>
            <person name="Cantor M.N."/>
            <person name="Hua S.X."/>
        </authorList>
    </citation>
    <scope>NUCLEOTIDE SEQUENCE [LARGE SCALE GENOMIC DNA]</scope>
    <source>
        <strain evidence="2 3">ATCC 200175</strain>
    </source>
</reference>
<dbReference type="HOGENOM" id="CLU_094668_0_0_1"/>
<dbReference type="EMBL" id="KN821512">
    <property type="protein sequence ID" value="KIJ04790.1"/>
    <property type="molecule type" value="Genomic_DNA"/>
</dbReference>
<dbReference type="OrthoDB" id="5867217at2759"/>
<sequence>MKSKSTQPDSYPARHLPYRQYPKLYSYPSLTRVPLQRSHAVIFNRPANLMTDYSAPKSLLLATDPSDPGSPMQSVRSPSVDSEDFVQGYLDGVPGPIAPVHDTGDNQHIRYLMDDVRRTVHRASCVEKCLTCQYDMVDVALCNEIETRIHTAVGMALRDIIDRLDMDTNIPDRSGMAAGSTGVGNSHPLQPQASFTRRSDVLTTTLKATTSPLSFPAAIPTVQPIQRNPSIHTPPLPYDHPDPSLSIPIRW</sequence>
<keyword evidence="3" id="KW-1185">Reference proteome</keyword>
<gene>
    <name evidence="2" type="ORF">PAXINDRAFT_21920</name>
</gene>
<protein>
    <submittedName>
        <fullName evidence="2">Uncharacterized protein</fullName>
    </submittedName>
</protein>
<evidence type="ECO:0000313" key="2">
    <source>
        <dbReference type="EMBL" id="KIJ04790.1"/>
    </source>
</evidence>
<reference evidence="3" key="2">
    <citation type="submission" date="2015-01" db="EMBL/GenBank/DDBJ databases">
        <title>Evolutionary Origins and Diversification of the Mycorrhizal Mutualists.</title>
        <authorList>
            <consortium name="DOE Joint Genome Institute"/>
            <consortium name="Mycorrhizal Genomics Consortium"/>
            <person name="Kohler A."/>
            <person name="Kuo A."/>
            <person name="Nagy L.G."/>
            <person name="Floudas D."/>
            <person name="Copeland A."/>
            <person name="Barry K.W."/>
            <person name="Cichocki N."/>
            <person name="Veneault-Fourrey C."/>
            <person name="LaButti K."/>
            <person name="Lindquist E.A."/>
            <person name="Lipzen A."/>
            <person name="Lundell T."/>
            <person name="Morin E."/>
            <person name="Murat C."/>
            <person name="Riley R."/>
            <person name="Ohm R."/>
            <person name="Sun H."/>
            <person name="Tunlid A."/>
            <person name="Henrissat B."/>
            <person name="Grigoriev I.V."/>
            <person name="Hibbett D.S."/>
            <person name="Martin F."/>
        </authorList>
    </citation>
    <scope>NUCLEOTIDE SEQUENCE [LARGE SCALE GENOMIC DNA]</scope>
    <source>
        <strain evidence="3">ATCC 200175</strain>
    </source>
</reference>
<name>A0A0C9SSQ7_PAXIN</name>
<accession>A0A0C9SSQ7</accession>
<evidence type="ECO:0000256" key="1">
    <source>
        <dbReference type="SAM" id="MobiDB-lite"/>
    </source>
</evidence>
<evidence type="ECO:0000313" key="3">
    <source>
        <dbReference type="Proteomes" id="UP000053647"/>
    </source>
</evidence>
<organism evidence="2 3">
    <name type="scientific">Paxillus involutus ATCC 200175</name>
    <dbReference type="NCBI Taxonomy" id="664439"/>
    <lineage>
        <taxon>Eukaryota</taxon>
        <taxon>Fungi</taxon>
        <taxon>Dikarya</taxon>
        <taxon>Basidiomycota</taxon>
        <taxon>Agaricomycotina</taxon>
        <taxon>Agaricomycetes</taxon>
        <taxon>Agaricomycetidae</taxon>
        <taxon>Boletales</taxon>
        <taxon>Paxilineae</taxon>
        <taxon>Paxillaceae</taxon>
        <taxon>Paxillus</taxon>
    </lineage>
</organism>
<dbReference type="Proteomes" id="UP000053647">
    <property type="component" value="Unassembled WGS sequence"/>
</dbReference>